<proteinExistence type="inferred from homology"/>
<reference evidence="8" key="1">
    <citation type="submission" date="2013-02" db="EMBL/GenBank/DDBJ databases">
        <authorList>
            <person name="Hughes D."/>
        </authorList>
    </citation>
    <scope>NUCLEOTIDE SEQUENCE</scope>
    <source>
        <strain>Durham</strain>
        <strain evidence="8">NC isolate 2 -- Noor lab</strain>
    </source>
</reference>
<evidence type="ECO:0000256" key="1">
    <source>
        <dbReference type="ARBA" id="ARBA00004141"/>
    </source>
</evidence>
<evidence type="ECO:0000256" key="2">
    <source>
        <dbReference type="ARBA" id="ARBA00007332"/>
    </source>
</evidence>
<dbReference type="STRING" id="36166.T1GC41"/>
<accession>T1GC41</accession>
<evidence type="ECO:0000256" key="6">
    <source>
        <dbReference type="SAM" id="SignalP"/>
    </source>
</evidence>
<keyword evidence="3" id="KW-0812">Transmembrane</keyword>
<dbReference type="PANTHER" id="PTHR31322:SF2">
    <property type="entry name" value="E3 UBIQUITIN-PROTEIN LIGASE TM129"/>
    <property type="match status" value="1"/>
</dbReference>
<dbReference type="Pfam" id="PF10272">
    <property type="entry name" value="Tmpp129"/>
    <property type="match status" value="1"/>
</dbReference>
<evidence type="ECO:0000256" key="4">
    <source>
        <dbReference type="ARBA" id="ARBA00022989"/>
    </source>
</evidence>
<feature type="chain" id="PRO_5004577252" evidence="6">
    <location>
        <begin position="27"/>
        <end position="209"/>
    </location>
</feature>
<dbReference type="InterPro" id="IPR018801">
    <property type="entry name" value="TM129"/>
</dbReference>
<organism evidence="7 8">
    <name type="scientific">Megaselia scalaris</name>
    <name type="common">Humpbacked fly</name>
    <name type="synonym">Phora scalaris</name>
    <dbReference type="NCBI Taxonomy" id="36166"/>
    <lineage>
        <taxon>Eukaryota</taxon>
        <taxon>Metazoa</taxon>
        <taxon>Ecdysozoa</taxon>
        <taxon>Arthropoda</taxon>
        <taxon>Hexapoda</taxon>
        <taxon>Insecta</taxon>
        <taxon>Pterygota</taxon>
        <taxon>Neoptera</taxon>
        <taxon>Endopterygota</taxon>
        <taxon>Diptera</taxon>
        <taxon>Brachycera</taxon>
        <taxon>Muscomorpha</taxon>
        <taxon>Platypezoidea</taxon>
        <taxon>Phoridae</taxon>
        <taxon>Megaseliini</taxon>
        <taxon>Megaselia</taxon>
    </lineage>
</organism>
<evidence type="ECO:0000256" key="5">
    <source>
        <dbReference type="ARBA" id="ARBA00023136"/>
    </source>
</evidence>
<dbReference type="AlphaFoldDB" id="T1GC41"/>
<evidence type="ECO:0000256" key="3">
    <source>
        <dbReference type="ARBA" id="ARBA00022692"/>
    </source>
</evidence>
<name>T1GC41_MEGSC</name>
<protein>
    <submittedName>
        <fullName evidence="7">Uncharacterized protein</fullName>
    </submittedName>
</protein>
<feature type="signal peptide" evidence="6">
    <location>
        <begin position="1"/>
        <end position="26"/>
    </location>
</feature>
<keyword evidence="5" id="KW-0472">Membrane</keyword>
<dbReference type="GO" id="GO:0005783">
    <property type="term" value="C:endoplasmic reticulum"/>
    <property type="evidence" value="ECO:0007669"/>
    <property type="project" value="TreeGrafter"/>
</dbReference>
<dbReference type="GO" id="GO:0016020">
    <property type="term" value="C:membrane"/>
    <property type="evidence" value="ECO:0007669"/>
    <property type="project" value="UniProtKB-SubCell"/>
</dbReference>
<keyword evidence="4" id="KW-1133">Transmembrane helix</keyword>
<dbReference type="GO" id="GO:0016567">
    <property type="term" value="P:protein ubiquitination"/>
    <property type="evidence" value="ECO:0007669"/>
    <property type="project" value="InterPro"/>
</dbReference>
<dbReference type="PANTHER" id="PTHR31322">
    <property type="entry name" value="E3 UBIQUITIN-PROTEIN LIGASE TM129"/>
    <property type="match status" value="1"/>
</dbReference>
<keyword evidence="6" id="KW-0732">Signal</keyword>
<comment type="similarity">
    <text evidence="2">Belongs to the TMEM129 family.</text>
</comment>
<sequence>PGFWRFAHSLCLFAVFFIFPLTYLHCVSNNWEKHPISIKMLPFSNSNGNFVDVASDISTEFRRNNIVVIKMNTTERLVVTDNWIIKISSLSIDFAHQSDSSLVLDKNETYKNPEDSSELVQMLSMKVTSMRSNVKEFRIRINASAFEDLQDRLSRPITVNPGFHLHKTVMDRFIEVFKEQVSQNPIYSTDITSDQCFACMISPPPLGHL</sequence>
<evidence type="ECO:0000313" key="8">
    <source>
        <dbReference type="Proteomes" id="UP000015102"/>
    </source>
</evidence>
<dbReference type="HOGENOM" id="CLU_1318296_0_0_1"/>
<dbReference type="Proteomes" id="UP000015102">
    <property type="component" value="Unassembled WGS sequence"/>
</dbReference>
<dbReference type="EnsemblMetazoa" id="MESCA000838-RA">
    <property type="protein sequence ID" value="MESCA000838-PA"/>
    <property type="gene ID" value="MESCA000838"/>
</dbReference>
<evidence type="ECO:0000313" key="7">
    <source>
        <dbReference type="EnsemblMetazoa" id="MESCA000838-PA"/>
    </source>
</evidence>
<keyword evidence="8" id="KW-1185">Reference proteome</keyword>
<dbReference type="GO" id="GO:0061630">
    <property type="term" value="F:ubiquitin protein ligase activity"/>
    <property type="evidence" value="ECO:0007669"/>
    <property type="project" value="InterPro"/>
</dbReference>
<reference evidence="7" key="2">
    <citation type="submission" date="2015-06" db="UniProtKB">
        <authorList>
            <consortium name="EnsemblMetazoa"/>
        </authorList>
    </citation>
    <scope>IDENTIFICATION</scope>
</reference>
<dbReference type="EMBL" id="CAQQ02199908">
    <property type="status" value="NOT_ANNOTATED_CDS"/>
    <property type="molecule type" value="Genomic_DNA"/>
</dbReference>
<comment type="subcellular location">
    <subcellularLocation>
        <location evidence="1">Membrane</location>
        <topology evidence="1">Multi-pass membrane protein</topology>
    </subcellularLocation>
</comment>